<evidence type="ECO:0000256" key="1">
    <source>
        <dbReference type="ARBA" id="ARBA00006479"/>
    </source>
</evidence>
<sequence length="316" mass="33262">MKRKVVFGIDIGGTNIKSGIVDETGAILHADNTPTDAQAGRDSLLDKLYEIARRYKERAAGEGWEACGMGVATAGYVHAREGRIGYATSNLPGWTGVPLRDNMSRETGLPVALVNDAHAFAVGEAWIGAGKELEGFLCVTLGTGVGGSWVTKQGGTYFGRDGYAGGYGHIVIRHGGQACNCGLSGCWEQYASVRALMRQAAEAGLDDSTTGGSAKRLFELAREGHRTALDVIDQYAEYVALGMTNLIHILNPESIVVGGAITAQGGFLFDRIRAQAERQMMPAYAPVRIVPAALGEQAGLAGAAKLAWSSTSPQGE</sequence>
<keyword evidence="3" id="KW-1185">Reference proteome</keyword>
<dbReference type="PANTHER" id="PTHR18964">
    <property type="entry name" value="ROK (REPRESSOR, ORF, KINASE) FAMILY"/>
    <property type="match status" value="1"/>
</dbReference>
<evidence type="ECO:0000313" key="3">
    <source>
        <dbReference type="Proteomes" id="UP000307943"/>
    </source>
</evidence>
<dbReference type="EMBL" id="VDCQ01000052">
    <property type="protein sequence ID" value="TNJ62881.1"/>
    <property type="molecule type" value="Genomic_DNA"/>
</dbReference>
<reference evidence="2 3" key="1">
    <citation type="submission" date="2019-05" db="EMBL/GenBank/DDBJ databases">
        <title>We sequenced the genome of Paenibacillus hemerocallicola KCTC 33185 for further insight into its adaptation and study the phylogeny of Paenibacillus.</title>
        <authorList>
            <person name="Narsing Rao M.P."/>
        </authorList>
    </citation>
    <scope>NUCLEOTIDE SEQUENCE [LARGE SCALE GENOMIC DNA]</scope>
    <source>
        <strain evidence="2 3">KCTC 33185</strain>
    </source>
</reference>
<comment type="caution">
    <text evidence="2">The sequence shown here is derived from an EMBL/GenBank/DDBJ whole genome shotgun (WGS) entry which is preliminary data.</text>
</comment>
<dbReference type="RefSeq" id="WP_139605694.1">
    <property type="nucleotide sequence ID" value="NZ_VDCQ01000052.1"/>
</dbReference>
<organism evidence="2 3">
    <name type="scientific">Paenibacillus hemerocallicola</name>
    <dbReference type="NCBI Taxonomy" id="1172614"/>
    <lineage>
        <taxon>Bacteria</taxon>
        <taxon>Bacillati</taxon>
        <taxon>Bacillota</taxon>
        <taxon>Bacilli</taxon>
        <taxon>Bacillales</taxon>
        <taxon>Paenibacillaceae</taxon>
        <taxon>Paenibacillus</taxon>
    </lineage>
</organism>
<dbReference type="InterPro" id="IPR000600">
    <property type="entry name" value="ROK"/>
</dbReference>
<dbReference type="Pfam" id="PF00480">
    <property type="entry name" value="ROK"/>
    <property type="match status" value="1"/>
</dbReference>
<dbReference type="InterPro" id="IPR043129">
    <property type="entry name" value="ATPase_NBD"/>
</dbReference>
<dbReference type="CDD" id="cd24068">
    <property type="entry name" value="ASKHA_NBD_ROK_FnNanK-like"/>
    <property type="match status" value="1"/>
</dbReference>
<dbReference type="OrthoDB" id="9795247at2"/>
<protein>
    <submittedName>
        <fullName evidence="2">ROK family protein</fullName>
    </submittedName>
</protein>
<dbReference type="Proteomes" id="UP000307943">
    <property type="component" value="Unassembled WGS sequence"/>
</dbReference>
<comment type="similarity">
    <text evidence="1">Belongs to the ROK (NagC/XylR) family.</text>
</comment>
<dbReference type="PANTHER" id="PTHR18964:SF149">
    <property type="entry name" value="BIFUNCTIONAL UDP-N-ACETYLGLUCOSAMINE 2-EPIMERASE_N-ACETYLMANNOSAMINE KINASE"/>
    <property type="match status" value="1"/>
</dbReference>
<evidence type="ECO:0000313" key="2">
    <source>
        <dbReference type="EMBL" id="TNJ62881.1"/>
    </source>
</evidence>
<accession>A0A5C4T1F4</accession>
<name>A0A5C4T1F4_9BACL</name>
<dbReference type="Gene3D" id="3.30.420.40">
    <property type="match status" value="2"/>
</dbReference>
<gene>
    <name evidence="2" type="ORF">FE784_28715</name>
</gene>
<proteinExistence type="inferred from homology"/>
<dbReference type="SUPFAM" id="SSF53067">
    <property type="entry name" value="Actin-like ATPase domain"/>
    <property type="match status" value="1"/>
</dbReference>
<dbReference type="AlphaFoldDB" id="A0A5C4T1F4"/>